<proteinExistence type="predicted"/>
<gene>
    <name evidence="1" type="ORF">SAMN02745227_01779</name>
</gene>
<evidence type="ECO:0000313" key="1">
    <source>
        <dbReference type="EMBL" id="SHK20571.1"/>
    </source>
</evidence>
<reference evidence="2" key="1">
    <citation type="submission" date="2016-11" db="EMBL/GenBank/DDBJ databases">
        <authorList>
            <person name="Varghese N."/>
            <person name="Submissions S."/>
        </authorList>
    </citation>
    <scope>NUCLEOTIDE SEQUENCE [LARGE SCALE GENOMIC DNA]</scope>
    <source>
        <strain evidence="2">DSM 14826</strain>
    </source>
</reference>
<organism evidence="1 2">
    <name type="scientific">Anaerobranca californiensis DSM 14826</name>
    <dbReference type="NCBI Taxonomy" id="1120989"/>
    <lineage>
        <taxon>Bacteria</taxon>
        <taxon>Bacillati</taxon>
        <taxon>Bacillota</taxon>
        <taxon>Clostridia</taxon>
        <taxon>Eubacteriales</taxon>
        <taxon>Proteinivoracaceae</taxon>
        <taxon>Anaerobranca</taxon>
    </lineage>
</organism>
<dbReference type="EMBL" id="FRAI01000021">
    <property type="protein sequence ID" value="SHK20571.1"/>
    <property type="molecule type" value="Genomic_DNA"/>
</dbReference>
<accession>A0A1M6QK12</accession>
<dbReference type="Proteomes" id="UP000243547">
    <property type="component" value="Unassembled WGS sequence"/>
</dbReference>
<dbReference type="STRING" id="1120989.SAMN02745227_01779"/>
<name>A0A1M6QK12_9FIRM</name>
<sequence length="129" mass="15096">MEKTIVFSFIGKARKNNGPGYQKTSYFFQERNKVWEDSFFGNALVNELDDRGVTIDKWVIIGTPTSTWSEIIGVIADKVEFNEELTDIWHQVENEQEKGLSEETLKKWQNLINENMLKIKEINFHLVEP</sequence>
<keyword evidence="2" id="KW-1185">Reference proteome</keyword>
<protein>
    <submittedName>
        <fullName evidence="1">CRISPR-associated (Cas) DxTHG family protein</fullName>
    </submittedName>
</protein>
<evidence type="ECO:0000313" key="2">
    <source>
        <dbReference type="Proteomes" id="UP000243547"/>
    </source>
</evidence>
<dbReference type="AlphaFoldDB" id="A0A1M6QK12"/>
<dbReference type="RefSeq" id="WP_072908063.1">
    <property type="nucleotide sequence ID" value="NZ_FRAI01000021.1"/>
</dbReference>